<accession>A0A1G2H7P5</accession>
<dbReference type="PROSITE" id="PS50005">
    <property type="entry name" value="TPR"/>
    <property type="match status" value="2"/>
</dbReference>
<evidence type="ECO:0000256" key="4">
    <source>
        <dbReference type="SAM" id="MobiDB-lite"/>
    </source>
</evidence>
<proteinExistence type="predicted"/>
<keyword evidence="1" id="KW-0677">Repeat</keyword>
<feature type="transmembrane region" description="Helical" evidence="5">
    <location>
        <begin position="528"/>
        <end position="549"/>
    </location>
</feature>
<protein>
    <submittedName>
        <fullName evidence="6">Uncharacterized protein</fullName>
    </submittedName>
</protein>
<feature type="repeat" description="TPR" evidence="3">
    <location>
        <begin position="806"/>
        <end position="839"/>
    </location>
</feature>
<dbReference type="EMBL" id="MHOD01000005">
    <property type="protein sequence ID" value="OGZ58492.1"/>
    <property type="molecule type" value="Genomic_DNA"/>
</dbReference>
<evidence type="ECO:0000256" key="5">
    <source>
        <dbReference type="SAM" id="Phobius"/>
    </source>
</evidence>
<dbReference type="InterPro" id="IPR011990">
    <property type="entry name" value="TPR-like_helical_dom_sf"/>
</dbReference>
<dbReference type="AlphaFoldDB" id="A0A1G2H7P5"/>
<dbReference type="PANTHER" id="PTHR12558">
    <property type="entry name" value="CELL DIVISION CYCLE 16,23,27"/>
    <property type="match status" value="1"/>
</dbReference>
<evidence type="ECO:0000256" key="2">
    <source>
        <dbReference type="ARBA" id="ARBA00022803"/>
    </source>
</evidence>
<feature type="transmembrane region" description="Helical" evidence="5">
    <location>
        <begin position="253"/>
        <end position="271"/>
    </location>
</feature>
<evidence type="ECO:0000256" key="1">
    <source>
        <dbReference type="ARBA" id="ARBA00022737"/>
    </source>
</evidence>
<feature type="transmembrane region" description="Helical" evidence="5">
    <location>
        <begin position="423"/>
        <end position="447"/>
    </location>
</feature>
<feature type="repeat" description="TPR" evidence="3">
    <location>
        <begin position="772"/>
        <end position="805"/>
    </location>
</feature>
<feature type="transmembrane region" description="Helical" evidence="5">
    <location>
        <begin position="326"/>
        <end position="342"/>
    </location>
</feature>
<dbReference type="SMART" id="SM00028">
    <property type="entry name" value="TPR"/>
    <property type="match status" value="3"/>
</dbReference>
<comment type="caution">
    <text evidence="6">The sequence shown here is derived from an EMBL/GenBank/DDBJ whole genome shotgun (WGS) entry which is preliminary data.</text>
</comment>
<dbReference type="Gene3D" id="1.25.40.10">
    <property type="entry name" value="Tetratricopeptide repeat domain"/>
    <property type="match status" value="2"/>
</dbReference>
<keyword evidence="5" id="KW-0472">Membrane</keyword>
<evidence type="ECO:0000313" key="7">
    <source>
        <dbReference type="Proteomes" id="UP000177932"/>
    </source>
</evidence>
<organism evidence="6 7">
    <name type="scientific">Candidatus Spechtbacteria bacterium RIFCSPHIGHO2_01_FULL_43_30</name>
    <dbReference type="NCBI Taxonomy" id="1802158"/>
    <lineage>
        <taxon>Bacteria</taxon>
        <taxon>Candidatus Spechtiibacteriota</taxon>
    </lineage>
</organism>
<feature type="transmembrane region" description="Helical" evidence="5">
    <location>
        <begin position="68"/>
        <end position="89"/>
    </location>
</feature>
<keyword evidence="2 3" id="KW-0802">TPR repeat</keyword>
<dbReference type="Pfam" id="PF07719">
    <property type="entry name" value="TPR_2"/>
    <property type="match status" value="1"/>
</dbReference>
<dbReference type="STRING" id="1802158.A2827_01555"/>
<dbReference type="SUPFAM" id="SSF81901">
    <property type="entry name" value="HCP-like"/>
    <property type="match status" value="1"/>
</dbReference>
<gene>
    <name evidence="6" type="ORF">A2827_01555</name>
</gene>
<evidence type="ECO:0000313" key="6">
    <source>
        <dbReference type="EMBL" id="OGZ58492.1"/>
    </source>
</evidence>
<dbReference type="Pfam" id="PF13181">
    <property type="entry name" value="TPR_8"/>
    <property type="match status" value="1"/>
</dbReference>
<dbReference type="PANTHER" id="PTHR12558:SF13">
    <property type="entry name" value="CELL DIVISION CYCLE PROTEIN 27 HOMOLOG"/>
    <property type="match status" value="1"/>
</dbReference>
<dbReference type="SUPFAM" id="SSF48452">
    <property type="entry name" value="TPR-like"/>
    <property type="match status" value="1"/>
</dbReference>
<feature type="transmembrane region" description="Helical" evidence="5">
    <location>
        <begin position="468"/>
        <end position="486"/>
    </location>
</feature>
<feature type="transmembrane region" description="Helical" evidence="5">
    <location>
        <begin position="187"/>
        <end position="209"/>
    </location>
</feature>
<feature type="transmembrane region" description="Helical" evidence="5">
    <location>
        <begin position="95"/>
        <end position="113"/>
    </location>
</feature>
<feature type="region of interest" description="Disordered" evidence="4">
    <location>
        <begin position="868"/>
        <end position="887"/>
    </location>
</feature>
<feature type="transmembrane region" description="Helical" evidence="5">
    <location>
        <begin position="229"/>
        <end position="246"/>
    </location>
</feature>
<keyword evidence="5" id="KW-0812">Transmembrane</keyword>
<evidence type="ECO:0000256" key="3">
    <source>
        <dbReference type="PROSITE-ProRule" id="PRU00339"/>
    </source>
</evidence>
<dbReference type="InterPro" id="IPR019734">
    <property type="entry name" value="TPR_rpt"/>
</dbReference>
<reference evidence="6 7" key="1">
    <citation type="journal article" date="2016" name="Nat. Commun.">
        <title>Thousands of microbial genomes shed light on interconnected biogeochemical processes in an aquifer system.</title>
        <authorList>
            <person name="Anantharaman K."/>
            <person name="Brown C.T."/>
            <person name="Hug L.A."/>
            <person name="Sharon I."/>
            <person name="Castelle C.J."/>
            <person name="Probst A.J."/>
            <person name="Thomas B.C."/>
            <person name="Singh A."/>
            <person name="Wilkins M.J."/>
            <person name="Karaoz U."/>
            <person name="Brodie E.L."/>
            <person name="Williams K.H."/>
            <person name="Hubbard S.S."/>
            <person name="Banfield J.F."/>
        </authorList>
    </citation>
    <scope>NUCLEOTIDE SEQUENCE [LARGE SCALE GENOMIC DNA]</scope>
</reference>
<name>A0A1G2H7P5_9BACT</name>
<feature type="transmembrane region" description="Helical" evidence="5">
    <location>
        <begin position="492"/>
        <end position="516"/>
    </location>
</feature>
<dbReference type="InterPro" id="IPR013105">
    <property type="entry name" value="TPR_2"/>
</dbReference>
<dbReference type="Proteomes" id="UP000177932">
    <property type="component" value="Unassembled WGS sequence"/>
</dbReference>
<keyword evidence="5" id="KW-1133">Transmembrane helix</keyword>
<feature type="transmembrane region" description="Helical" evidence="5">
    <location>
        <begin position="163"/>
        <end position="180"/>
    </location>
</feature>
<feature type="transmembrane region" description="Helical" evidence="5">
    <location>
        <begin position="125"/>
        <end position="143"/>
    </location>
</feature>
<sequence>MLEKLAKFSKYLQKGKGGMEFLRKNSEKFDNKAGIAERIKDSNSSASIQNSPRSGMDKFEMWDKIGRVCVYLLFGAVPVFFLPFTSFPVVENKTALGGLLVLTGLGLWFVKILNTGKISLPKTKIWLLAALFLLITAVSTIKSESSETSIWGHLSSPDSFSHLALYLAAMLLVPLFLRGTEHLIKALLFFSVSLFLISIFSLLQLFGIFTLPFDFSRNTAFNPIGNPQGLAIFLGSGLVMLVALLASFKVTRLMKAIFSIAALLLGVILMLIDFSYIWIGLFLCSVLLVSWQVMNSRRDTEHTEAPLLKGGYGGEENGAVTLRPKFGLPVALMIVVAIMFFAKPPISSIVNVPPEVRPSLPATLGVASASMKSDFSKVLLGSGPSTFLYEYLSYRPQELNATAFWNTRFSQGFSTISTMLVNLGILGTGSLLTLMAAFSMSAFKGITALSLKKEPSSGKKSVKSSEKIALISFASFLFLILFWFAYPVNFSVYLLTFLFMGVVLSALTAGGAMKTFEFSYIKSPQHTFAGSAIAIVMVVFVIVGGYWHIQKYVASAFHTFGVNTYNGEKNVDAAIEKVQTAVKLDSDRDDYWRTLSELLNLKARAIINSGSISSPDAQRRYQVALQNLIQSAQEVTRLNPLDPLNWSQLASVYELNIDIVRGSERFAIKNYKEALDRNPKNPQDYLNLARAYVLASDGLQKGSADPDEGKSPAEQRKEYLESARDNLQEAITLKNDYAAAHFMISQVYERLGERALAIQKNADARNLNPLDTGVGYQLGLLFYINGELENAKLELERVVRINPDFSNALYFLGLSYEKLGNTEAAIKSFTKIRELNPANKEVEKILENLRAARPALFGISSSEDFPEERLEAPIDTEGTGPDVGGIE</sequence>